<accession>A0AC35U9U2</accession>
<dbReference type="WBParaSite" id="RSKR_0000952350.1">
    <property type="protein sequence ID" value="RSKR_0000952350.1"/>
    <property type="gene ID" value="RSKR_0000952350"/>
</dbReference>
<name>A0AC35U9U2_9BILA</name>
<reference evidence="2" key="1">
    <citation type="submission" date="2016-11" db="UniProtKB">
        <authorList>
            <consortium name="WormBaseParasite"/>
        </authorList>
    </citation>
    <scope>IDENTIFICATION</scope>
    <source>
        <strain evidence="2">KR3021</strain>
    </source>
</reference>
<evidence type="ECO:0000313" key="1">
    <source>
        <dbReference type="Proteomes" id="UP000095286"/>
    </source>
</evidence>
<dbReference type="Proteomes" id="UP000095286">
    <property type="component" value="Unplaced"/>
</dbReference>
<evidence type="ECO:0000313" key="2">
    <source>
        <dbReference type="WBParaSite" id="RSKR_0000952350.1"/>
    </source>
</evidence>
<organism evidence="1 2">
    <name type="scientific">Rhabditophanes sp. KR3021</name>
    <dbReference type="NCBI Taxonomy" id="114890"/>
    <lineage>
        <taxon>Eukaryota</taxon>
        <taxon>Metazoa</taxon>
        <taxon>Ecdysozoa</taxon>
        <taxon>Nematoda</taxon>
        <taxon>Chromadorea</taxon>
        <taxon>Rhabditida</taxon>
        <taxon>Tylenchina</taxon>
        <taxon>Panagrolaimomorpha</taxon>
        <taxon>Strongyloidoidea</taxon>
        <taxon>Alloionematidae</taxon>
        <taxon>Rhabditophanes</taxon>
    </lineage>
</organism>
<proteinExistence type="predicted"/>
<sequence length="325" mass="36634">MFSNFGIAFVIAAPFIYLTVLYLVDYNGSDRNSLISCKKRMKGAICCTIFFVMIVYAICKYEVSNSFVYLIKIIYKGRLNPWEAMGIQRKGLFASIFIGELCPIPTVCIYFGTLVMLGLNGSLKYFFDTDAWCDSFSDILFVRNVIVAPISEEIAFRACCVTFVSISFGQSVAIFILPLGFALCHLHHIADDIKKSVPLMRSLLTRLFQCSYCYLFGVYAAFLFIRTGNIMGPIVSHILCNLLGLPSISEVSDYNDTVSKITLYTCHVLGFIVEERPSFPPVTRTLLHVLLIVNDCGKVEDMLLVGVPQQQYCHFQLFPHTEKAY</sequence>
<protein>
    <submittedName>
        <fullName evidence="2">Farnesylated proteins-converting enzyme 2</fullName>
    </submittedName>
</protein>